<dbReference type="InterPro" id="IPR045518">
    <property type="entry name" value="2EXR"/>
</dbReference>
<dbReference type="EMBL" id="JAADYS010003135">
    <property type="protein sequence ID" value="KAF4450397.1"/>
    <property type="molecule type" value="Genomic_DNA"/>
</dbReference>
<dbReference type="OrthoDB" id="3469466at2759"/>
<dbReference type="AlphaFoldDB" id="A0A8H4KFR7"/>
<dbReference type="PANTHER" id="PTHR35910:SF6">
    <property type="entry name" value="2EXR DOMAIN-CONTAINING PROTEIN"/>
    <property type="match status" value="1"/>
</dbReference>
<organism evidence="2 3">
    <name type="scientific">Fusarium albosuccineum</name>
    <dbReference type="NCBI Taxonomy" id="1237068"/>
    <lineage>
        <taxon>Eukaryota</taxon>
        <taxon>Fungi</taxon>
        <taxon>Dikarya</taxon>
        <taxon>Ascomycota</taxon>
        <taxon>Pezizomycotina</taxon>
        <taxon>Sordariomycetes</taxon>
        <taxon>Hypocreomycetidae</taxon>
        <taxon>Hypocreales</taxon>
        <taxon>Nectriaceae</taxon>
        <taxon>Fusarium</taxon>
        <taxon>Fusarium decemcellulare species complex</taxon>
    </lineage>
</organism>
<protein>
    <recommendedName>
        <fullName evidence="1">2EXR domain-containing protein</fullName>
    </recommendedName>
</protein>
<feature type="domain" description="2EXR" evidence="1">
    <location>
        <begin position="22"/>
        <end position="132"/>
    </location>
</feature>
<name>A0A8H4KFR7_9HYPO</name>
<proteinExistence type="predicted"/>
<dbReference type="Proteomes" id="UP000554235">
    <property type="component" value="Unassembled WGS sequence"/>
</dbReference>
<evidence type="ECO:0000313" key="2">
    <source>
        <dbReference type="EMBL" id="KAF4450397.1"/>
    </source>
</evidence>
<evidence type="ECO:0000313" key="3">
    <source>
        <dbReference type="Proteomes" id="UP000554235"/>
    </source>
</evidence>
<reference evidence="2 3" key="1">
    <citation type="submission" date="2020-01" db="EMBL/GenBank/DDBJ databases">
        <title>Identification and distribution of gene clusters putatively required for synthesis of sphingolipid metabolism inhibitors in phylogenetically diverse species of the filamentous fungus Fusarium.</title>
        <authorList>
            <person name="Kim H.-S."/>
            <person name="Busman M."/>
            <person name="Brown D.W."/>
            <person name="Divon H."/>
            <person name="Uhlig S."/>
            <person name="Proctor R.H."/>
        </authorList>
    </citation>
    <scope>NUCLEOTIDE SEQUENCE [LARGE SCALE GENOMIC DNA]</scope>
    <source>
        <strain evidence="2 3">NRRL 20459</strain>
    </source>
</reference>
<dbReference type="Pfam" id="PF20150">
    <property type="entry name" value="2EXR"/>
    <property type="match status" value="1"/>
</dbReference>
<accession>A0A8H4KFR7</accession>
<keyword evidence="3" id="KW-1185">Reference proteome</keyword>
<dbReference type="PANTHER" id="PTHR35910">
    <property type="entry name" value="2EXR DOMAIN-CONTAINING PROTEIN"/>
    <property type="match status" value="1"/>
</dbReference>
<sequence length="317" mass="36802">MTSAPNNHLTIFNPVPKATDSFPQFCRLLPELRWMIWEQALSHERFLLINLGPSEPPLAPSLRKFQQTDETNDTYSIILYGRQLISKLFHINSESRQVASSFYRVHLPCGYRWGGQVEANGTLYVNPELDTLEISGTQHLAHFARRVLAHDRCNVGLVNLALPAEQMRRRVDINQPYRHFRRILSRLERVTFVYRGGLGRMSSAPGSRVFATENHEFYRSRPILASWLRWEDEEWKHGLQWIKEKGFGKKALEEAPGELEQATQHAVGFWLFPIEAFGPLRDVDEDPTRESRLWDHKVHTVVDLSGYKPELCLQYLP</sequence>
<comment type="caution">
    <text evidence="2">The sequence shown here is derived from an EMBL/GenBank/DDBJ whole genome shotgun (WGS) entry which is preliminary data.</text>
</comment>
<gene>
    <name evidence="2" type="ORF">FALBO_16490</name>
</gene>
<evidence type="ECO:0000259" key="1">
    <source>
        <dbReference type="Pfam" id="PF20150"/>
    </source>
</evidence>